<feature type="compositionally biased region" description="Pro residues" evidence="1">
    <location>
        <begin position="903"/>
        <end position="936"/>
    </location>
</feature>
<organism evidence="2 3">
    <name type="scientific">Ramalina farinacea</name>
    <dbReference type="NCBI Taxonomy" id="258253"/>
    <lineage>
        <taxon>Eukaryota</taxon>
        <taxon>Fungi</taxon>
        <taxon>Dikarya</taxon>
        <taxon>Ascomycota</taxon>
        <taxon>Pezizomycotina</taxon>
        <taxon>Lecanoromycetes</taxon>
        <taxon>OSLEUM clade</taxon>
        <taxon>Lecanoromycetidae</taxon>
        <taxon>Lecanorales</taxon>
        <taxon>Lecanorineae</taxon>
        <taxon>Ramalinaceae</taxon>
        <taxon>Ramalina</taxon>
    </lineage>
</organism>
<feature type="region of interest" description="Disordered" evidence="1">
    <location>
        <begin position="135"/>
        <end position="250"/>
    </location>
</feature>
<gene>
    <name evidence="2" type="ORF">OHK93_006100</name>
</gene>
<feature type="compositionally biased region" description="Basic and acidic residues" evidence="1">
    <location>
        <begin position="851"/>
        <end position="870"/>
    </location>
</feature>
<name>A0AA43QHW5_9LECA</name>
<keyword evidence="3" id="KW-1185">Reference proteome</keyword>
<feature type="compositionally biased region" description="Polar residues" evidence="1">
    <location>
        <begin position="50"/>
        <end position="59"/>
    </location>
</feature>
<feature type="region of interest" description="Disordered" evidence="1">
    <location>
        <begin position="673"/>
        <end position="701"/>
    </location>
</feature>
<feature type="compositionally biased region" description="Polar residues" evidence="1">
    <location>
        <begin position="467"/>
        <end position="495"/>
    </location>
</feature>
<feature type="compositionally biased region" description="Basic and acidic residues" evidence="1">
    <location>
        <begin position="496"/>
        <end position="505"/>
    </location>
</feature>
<proteinExistence type="predicted"/>
<feature type="region of interest" description="Disordered" evidence="1">
    <location>
        <begin position="632"/>
        <end position="654"/>
    </location>
</feature>
<dbReference type="PANTHER" id="PTHR48125">
    <property type="entry name" value="LP07818P1"/>
    <property type="match status" value="1"/>
</dbReference>
<comment type="caution">
    <text evidence="2">The sequence shown here is derived from an EMBL/GenBank/DDBJ whole genome shotgun (WGS) entry which is preliminary data.</text>
</comment>
<reference evidence="2" key="1">
    <citation type="journal article" date="2023" name="Genome Biol. Evol.">
        <title>First Whole Genome Sequence and Flow Cytometry Genome Size Data for the Lichen-Forming Fungus Ramalina farinacea (Ascomycota).</title>
        <authorList>
            <person name="Llewellyn T."/>
            <person name="Mian S."/>
            <person name="Hill R."/>
            <person name="Leitch I.J."/>
            <person name="Gaya E."/>
        </authorList>
    </citation>
    <scope>NUCLEOTIDE SEQUENCE</scope>
    <source>
        <strain evidence="2">LIQ254RAFAR</strain>
    </source>
</reference>
<feature type="compositionally biased region" description="Low complexity" evidence="1">
    <location>
        <begin position="808"/>
        <end position="822"/>
    </location>
</feature>
<evidence type="ECO:0000313" key="3">
    <source>
        <dbReference type="Proteomes" id="UP001161017"/>
    </source>
</evidence>
<evidence type="ECO:0000256" key="1">
    <source>
        <dbReference type="SAM" id="MobiDB-lite"/>
    </source>
</evidence>
<dbReference type="PANTHER" id="PTHR48125:SF10">
    <property type="entry name" value="OS12G0136300 PROTEIN"/>
    <property type="match status" value="1"/>
</dbReference>
<feature type="region of interest" description="Disordered" evidence="1">
    <location>
        <begin position="608"/>
        <end position="627"/>
    </location>
</feature>
<feature type="compositionally biased region" description="Pro residues" evidence="1">
    <location>
        <begin position="676"/>
        <end position="688"/>
    </location>
</feature>
<feature type="region of interest" description="Disordered" evidence="1">
    <location>
        <begin position="312"/>
        <end position="346"/>
    </location>
</feature>
<sequence length="936" mass="103165">MLSLVRSYIEKQKTYQQPQTREMPNKKLREKRRRQLELSRASAATEDAGPSNTEQSSENVPDDGETALDTSIPARGSRFKEELPAADAPLPNQGCFKEDLPAADENGTLDVDIGLCVFAPRVAKEIERRNISQAEQLRSRREPQAWQRQREERRTLSQEQMPPPPRPRDIQPSRTNKNRRSKDESHSETTAFSQKRLQDPHLPPTNGETDSQVKSVRHRRIQEKVRRNLGLNQRTSKEDESNHAEDLPKSSAASLPGLVELCNAALIMMTIKDPCSNLNAIAQKPGSAPDNIFPLNLFNSEATKRQLYEELAPGQQSYTRQNQHRKARTESPILNSPAPPLEPASVSTTQEKTFYLEELLSFYQTRELHTINTGPATLYSCAAHDAKVAGAILAYPSFILLHAGKKYPEWPSLIFSSTDDTAEEFGCIHSLPRVHKDRQLDAVPVFKEVTWLIRGVSATDLEESDGETGTNITSTGTVSEGVATPTQDSGIGRSTETGKRTKAAEQGKTIHPVLSEDSNELANGRDFDNALPEDFLEGRRATFLGWFDILGVRYHERRPQALHEILQRMRHESRTGARFHPTLQRGSATQQGSAKVAENHKGLFQFKDGVSRDGQMPPEGPAADANPMERSLAATPGRISPPPPPPRRSLLWDPSCPEARAKTLRFSKFLEARASAPPPSPPPAPPSRPQSEKDPEPPLPFTAHLKEKACWTLIRGEAFVNVTLEPVTRESRDRVVERHGEEALTDPLTKGYKRSVTVAEDGSGCEIERIDVLDGDAVFDTLGRRFGRACAVWRNNGDGSGGDDGRSGSRSSGSDGKISGGNDDFGKPYAGTEGCRGCGVKKRSPRAWGQENERNGGDDEIDHVAGEERSANTNGVHNTEHHHDSDNHEPNTIPSNDQTNPPANTPDPTIPPPSHTIPQCPSPSPPPPQTPPSTTL</sequence>
<dbReference type="Proteomes" id="UP001161017">
    <property type="component" value="Unassembled WGS sequence"/>
</dbReference>
<protein>
    <submittedName>
        <fullName evidence="2">Uncharacterized protein</fullName>
    </submittedName>
</protein>
<feature type="compositionally biased region" description="Basic and acidic residues" evidence="1">
    <location>
        <begin position="235"/>
        <end position="248"/>
    </location>
</feature>
<feature type="region of interest" description="Disordered" evidence="1">
    <location>
        <begin position="462"/>
        <end position="506"/>
    </location>
</feature>
<evidence type="ECO:0000313" key="2">
    <source>
        <dbReference type="EMBL" id="MDI1486838.1"/>
    </source>
</evidence>
<dbReference type="AlphaFoldDB" id="A0AA43QHW5"/>
<feature type="compositionally biased region" description="Basic and acidic residues" evidence="1">
    <location>
        <begin position="137"/>
        <end position="156"/>
    </location>
</feature>
<accession>A0AA43QHW5</accession>
<feature type="compositionally biased region" description="Basic and acidic residues" evidence="1">
    <location>
        <begin position="878"/>
        <end position="889"/>
    </location>
</feature>
<feature type="region of interest" description="Disordered" evidence="1">
    <location>
        <begin position="793"/>
        <end position="936"/>
    </location>
</feature>
<feature type="region of interest" description="Disordered" evidence="1">
    <location>
        <begin position="1"/>
        <end position="70"/>
    </location>
</feature>
<dbReference type="EMBL" id="JAPUFD010000004">
    <property type="protein sequence ID" value="MDI1486838.1"/>
    <property type="molecule type" value="Genomic_DNA"/>
</dbReference>